<keyword evidence="4" id="KW-1185">Reference proteome</keyword>
<organism evidence="3 4">
    <name type="scientific">Chitinilyticum piscinae</name>
    <dbReference type="NCBI Taxonomy" id="2866724"/>
    <lineage>
        <taxon>Bacteria</taxon>
        <taxon>Pseudomonadati</taxon>
        <taxon>Pseudomonadota</taxon>
        <taxon>Betaproteobacteria</taxon>
        <taxon>Neisseriales</taxon>
        <taxon>Chitinibacteraceae</taxon>
        <taxon>Chitinilyticum</taxon>
    </lineage>
</organism>
<dbReference type="AlphaFoldDB" id="A0A8J7FJD9"/>
<dbReference type="Pfam" id="PF03417">
    <property type="entry name" value="AAT"/>
    <property type="match status" value="1"/>
</dbReference>
<name>A0A8J7FJD9_9NEIS</name>
<dbReference type="Proteomes" id="UP000604481">
    <property type="component" value="Unassembled WGS sequence"/>
</dbReference>
<dbReference type="Gene3D" id="3.60.60.10">
    <property type="entry name" value="Penicillin V Acylase, Chain A"/>
    <property type="match status" value="1"/>
</dbReference>
<evidence type="ECO:0000256" key="1">
    <source>
        <dbReference type="SAM" id="SignalP"/>
    </source>
</evidence>
<dbReference type="RefSeq" id="WP_194117015.1">
    <property type="nucleotide sequence ID" value="NZ_JADFUA010000010.1"/>
</dbReference>
<comment type="caution">
    <text evidence="3">The sequence shown here is derived from an EMBL/GenBank/DDBJ whole genome shotgun (WGS) entry which is preliminary data.</text>
</comment>
<dbReference type="EMBL" id="JADFUA010000010">
    <property type="protein sequence ID" value="MBE9610465.1"/>
    <property type="molecule type" value="Genomic_DNA"/>
</dbReference>
<evidence type="ECO:0000259" key="2">
    <source>
        <dbReference type="Pfam" id="PF03417"/>
    </source>
</evidence>
<protein>
    <recommendedName>
        <fullName evidence="2">Peptidase C45 hydrolase domain-containing protein</fullName>
    </recommendedName>
</protein>
<evidence type="ECO:0000313" key="3">
    <source>
        <dbReference type="EMBL" id="MBE9610465.1"/>
    </source>
</evidence>
<accession>A0A8J7FJD9</accession>
<gene>
    <name evidence="3" type="ORF">INR99_14080</name>
</gene>
<evidence type="ECO:0000313" key="4">
    <source>
        <dbReference type="Proteomes" id="UP000604481"/>
    </source>
</evidence>
<feature type="chain" id="PRO_5035244283" description="Peptidase C45 hydrolase domain-containing protein" evidence="1">
    <location>
        <begin position="22"/>
        <end position="280"/>
    </location>
</feature>
<feature type="domain" description="Peptidase C45 hydrolase" evidence="2">
    <location>
        <begin position="31"/>
        <end position="242"/>
    </location>
</feature>
<sequence length="280" mass="30412">MPRSAILLLLPLLWVPLTSPACTLWGEASSQGVLLAKNRDWAPDHRQVLRLIHPAQGLPYLGLFAVGGREPGIKAGVNQAGLTVVTAAASGLLRALRATQPGKNGQIARILERYHSVAEVVAAAPALFGSARAGFYLLGDAHEMLLVEVGTEGRFLLTRETMGRLAHTNHYFDPDLVSGLDRQGESSVIRLQRIRSLLAGTAGALTLDDLSRFSRDQAAGPDDSLWRSGREVTLAGWQMMLPVHGTPVLRVWLANPGEPEQQREWVLDAAFWAASAREWP</sequence>
<reference evidence="3 4" key="1">
    <citation type="submission" date="2020-10" db="EMBL/GenBank/DDBJ databases">
        <title>The genome sequence of Chitinilyticum litopenaei 4Y14.</title>
        <authorList>
            <person name="Liu Y."/>
        </authorList>
    </citation>
    <scope>NUCLEOTIDE SEQUENCE [LARGE SCALE GENOMIC DNA]</scope>
    <source>
        <strain evidence="3 4">4Y14</strain>
    </source>
</reference>
<keyword evidence="1" id="KW-0732">Signal</keyword>
<feature type="signal peptide" evidence="1">
    <location>
        <begin position="1"/>
        <end position="21"/>
    </location>
</feature>
<proteinExistence type="predicted"/>
<dbReference type="InterPro" id="IPR005079">
    <property type="entry name" value="Peptidase_C45_hydrolase"/>
</dbReference>